<dbReference type="AlphaFoldDB" id="A0A1I4QGS8"/>
<dbReference type="RefSeq" id="WP_093392474.1">
    <property type="nucleotide sequence ID" value="NZ_FOUU01000001.1"/>
</dbReference>
<dbReference type="GO" id="GO:0005524">
    <property type="term" value="F:ATP binding"/>
    <property type="evidence" value="ECO:0007669"/>
    <property type="project" value="UniProtKB-UniRule"/>
</dbReference>
<evidence type="ECO:0000256" key="4">
    <source>
        <dbReference type="ARBA" id="ARBA00022777"/>
    </source>
</evidence>
<dbReference type="OrthoDB" id="9807434at2"/>
<feature type="binding site" evidence="8">
    <location>
        <begin position="11"/>
        <end position="19"/>
    </location>
    <ligand>
        <name>ATP</name>
        <dbReference type="ChEBI" id="CHEBI:30616"/>
    </ligand>
</feature>
<dbReference type="Proteomes" id="UP000199611">
    <property type="component" value="Unassembled WGS sequence"/>
</dbReference>
<protein>
    <recommendedName>
        <fullName evidence="8">Cytidylate kinase</fullName>
        <shortName evidence="8">CK</shortName>
        <ecNumber evidence="8">2.7.4.25</ecNumber>
    </recommendedName>
    <alternativeName>
        <fullName evidence="8">Cytidine monophosphate kinase</fullName>
        <shortName evidence="8">CMP kinase</shortName>
    </alternativeName>
</protein>
<keyword evidence="4 8" id="KW-0418">Kinase</keyword>
<evidence type="ECO:0000256" key="7">
    <source>
        <dbReference type="ARBA" id="ARBA00048478"/>
    </source>
</evidence>
<name>A0A1I4QGS8_9BACT</name>
<evidence type="ECO:0000259" key="9">
    <source>
        <dbReference type="Pfam" id="PF02224"/>
    </source>
</evidence>
<dbReference type="NCBIfam" id="TIGR00017">
    <property type="entry name" value="cmk"/>
    <property type="match status" value="1"/>
</dbReference>
<dbReference type="InterPro" id="IPR027417">
    <property type="entry name" value="P-loop_NTPase"/>
</dbReference>
<dbReference type="STRING" id="39841.SAMN05660836_00033"/>
<dbReference type="GO" id="GO:0006220">
    <property type="term" value="P:pyrimidine nucleotide metabolic process"/>
    <property type="evidence" value="ECO:0007669"/>
    <property type="project" value="UniProtKB-UniRule"/>
</dbReference>
<evidence type="ECO:0000313" key="11">
    <source>
        <dbReference type="Proteomes" id="UP000199611"/>
    </source>
</evidence>
<dbReference type="SUPFAM" id="SSF52540">
    <property type="entry name" value="P-loop containing nucleoside triphosphate hydrolases"/>
    <property type="match status" value="1"/>
</dbReference>
<gene>
    <name evidence="8" type="primary">cmk</name>
    <name evidence="10" type="ORF">SAMN05660836_00033</name>
</gene>
<dbReference type="EMBL" id="FOUU01000001">
    <property type="protein sequence ID" value="SFM39322.1"/>
    <property type="molecule type" value="Genomic_DNA"/>
</dbReference>
<comment type="similarity">
    <text evidence="1 8">Belongs to the cytidylate kinase family. Type 1 subfamily.</text>
</comment>
<keyword evidence="8" id="KW-0963">Cytoplasm</keyword>
<dbReference type="HAMAP" id="MF_00238">
    <property type="entry name" value="Cytidyl_kinase_type1"/>
    <property type="match status" value="1"/>
</dbReference>
<evidence type="ECO:0000256" key="1">
    <source>
        <dbReference type="ARBA" id="ARBA00009427"/>
    </source>
</evidence>
<reference evidence="10 11" key="1">
    <citation type="submission" date="2016-10" db="EMBL/GenBank/DDBJ databases">
        <authorList>
            <person name="de Groot N.N."/>
        </authorList>
    </citation>
    <scope>NUCLEOTIDE SEQUENCE [LARGE SCALE GENOMIC DNA]</scope>
    <source>
        <strain evidence="10 11">DSM 9990</strain>
    </source>
</reference>
<evidence type="ECO:0000256" key="8">
    <source>
        <dbReference type="HAMAP-Rule" id="MF_00238"/>
    </source>
</evidence>
<accession>A0A1I4QGS8</accession>
<evidence type="ECO:0000256" key="2">
    <source>
        <dbReference type="ARBA" id="ARBA00022679"/>
    </source>
</evidence>
<evidence type="ECO:0000256" key="6">
    <source>
        <dbReference type="ARBA" id="ARBA00047615"/>
    </source>
</evidence>
<organism evidence="10 11">
    <name type="scientific">Thermodesulforhabdus norvegica</name>
    <dbReference type="NCBI Taxonomy" id="39841"/>
    <lineage>
        <taxon>Bacteria</taxon>
        <taxon>Pseudomonadati</taxon>
        <taxon>Thermodesulfobacteriota</taxon>
        <taxon>Syntrophobacteria</taxon>
        <taxon>Syntrophobacterales</taxon>
        <taxon>Thermodesulforhabdaceae</taxon>
        <taxon>Thermodesulforhabdus</taxon>
    </lineage>
</organism>
<keyword evidence="2 8" id="KW-0808">Transferase</keyword>
<keyword evidence="11" id="KW-1185">Reference proteome</keyword>
<comment type="catalytic activity">
    <reaction evidence="6 8">
        <text>dCMP + ATP = dCDP + ADP</text>
        <dbReference type="Rhea" id="RHEA:25094"/>
        <dbReference type="ChEBI" id="CHEBI:30616"/>
        <dbReference type="ChEBI" id="CHEBI:57566"/>
        <dbReference type="ChEBI" id="CHEBI:58593"/>
        <dbReference type="ChEBI" id="CHEBI:456216"/>
        <dbReference type="EC" id="2.7.4.25"/>
    </reaction>
</comment>
<dbReference type="Gene3D" id="3.40.50.300">
    <property type="entry name" value="P-loop containing nucleotide triphosphate hydrolases"/>
    <property type="match status" value="1"/>
</dbReference>
<keyword evidence="5 8" id="KW-0067">ATP-binding</keyword>
<evidence type="ECO:0000313" key="10">
    <source>
        <dbReference type="EMBL" id="SFM39322.1"/>
    </source>
</evidence>
<sequence length="234" mass="26425">MSKRVVVAVDGPAGAGKSTVCRLLAEKLGFVYLDTGAIYRALGLVLYEEGKIVKAQRDDGFRWLEEPDINYLRSLPLNFSVMNNRLEIRYRNKLLDEELRLPHVSVLASFVARMQQVRSFATEIQREIGRSVSVVAEGRDSTTVVFPEACLKVYLTASVEERARRRLEDYKRRGVDISFEKVVEEITRRDRADSSRDFAPLSVASGAVIVDTSGMSIDEVVNHLIKLVHIHCRV</sequence>
<comment type="subcellular location">
    <subcellularLocation>
        <location evidence="8">Cytoplasm</location>
    </subcellularLocation>
</comment>
<proteinExistence type="inferred from homology"/>
<dbReference type="GO" id="GO:0036431">
    <property type="term" value="F:dCMP kinase activity"/>
    <property type="evidence" value="ECO:0007669"/>
    <property type="project" value="InterPro"/>
</dbReference>
<evidence type="ECO:0000256" key="5">
    <source>
        <dbReference type="ARBA" id="ARBA00022840"/>
    </source>
</evidence>
<evidence type="ECO:0000256" key="3">
    <source>
        <dbReference type="ARBA" id="ARBA00022741"/>
    </source>
</evidence>
<keyword evidence="3 8" id="KW-0547">Nucleotide-binding</keyword>
<dbReference type="CDD" id="cd02020">
    <property type="entry name" value="CMPK"/>
    <property type="match status" value="1"/>
</dbReference>
<feature type="domain" description="Cytidylate kinase" evidence="9">
    <location>
        <begin position="7"/>
        <end position="229"/>
    </location>
</feature>
<dbReference type="Pfam" id="PF02224">
    <property type="entry name" value="Cytidylate_kin"/>
    <property type="match status" value="1"/>
</dbReference>
<dbReference type="InterPro" id="IPR003136">
    <property type="entry name" value="Cytidylate_kin"/>
</dbReference>
<dbReference type="GO" id="GO:0005737">
    <property type="term" value="C:cytoplasm"/>
    <property type="evidence" value="ECO:0007669"/>
    <property type="project" value="UniProtKB-SubCell"/>
</dbReference>
<dbReference type="InterPro" id="IPR011994">
    <property type="entry name" value="Cytidylate_kinase_dom"/>
</dbReference>
<dbReference type="GO" id="GO:0036430">
    <property type="term" value="F:CMP kinase activity"/>
    <property type="evidence" value="ECO:0007669"/>
    <property type="project" value="RHEA"/>
</dbReference>
<dbReference type="EC" id="2.7.4.25" evidence="8"/>
<comment type="catalytic activity">
    <reaction evidence="7 8">
        <text>CMP + ATP = CDP + ADP</text>
        <dbReference type="Rhea" id="RHEA:11600"/>
        <dbReference type="ChEBI" id="CHEBI:30616"/>
        <dbReference type="ChEBI" id="CHEBI:58069"/>
        <dbReference type="ChEBI" id="CHEBI:60377"/>
        <dbReference type="ChEBI" id="CHEBI:456216"/>
        <dbReference type="EC" id="2.7.4.25"/>
    </reaction>
</comment>